<dbReference type="PANTHER" id="PTHR48220">
    <property type="match status" value="1"/>
</dbReference>
<dbReference type="GO" id="GO:0006623">
    <property type="term" value="P:protein targeting to vacuole"/>
    <property type="evidence" value="ECO:0007669"/>
    <property type="project" value="TreeGrafter"/>
</dbReference>
<proteinExistence type="predicted"/>
<reference evidence="3" key="1">
    <citation type="submission" date="2018-06" db="EMBL/GenBank/DDBJ databases">
        <authorList>
            <person name="Guldener U."/>
        </authorList>
    </citation>
    <scope>NUCLEOTIDE SEQUENCE [LARGE SCALE GENOMIC DNA]</scope>
    <source>
        <strain evidence="3">UTAD17</strain>
    </source>
</reference>
<dbReference type="EMBL" id="UFAJ01000160">
    <property type="protein sequence ID" value="SSD59551.1"/>
    <property type="molecule type" value="Genomic_DNA"/>
</dbReference>
<evidence type="ECO:0000313" key="3">
    <source>
        <dbReference type="Proteomes" id="UP000262825"/>
    </source>
</evidence>
<feature type="chain" id="PRO_5016673684" evidence="1">
    <location>
        <begin position="22"/>
        <end position="464"/>
    </location>
</feature>
<protein>
    <submittedName>
        <fullName evidence="2">Related to Vacuolar protein sorting-associated protein 62</fullName>
    </submittedName>
</protein>
<organism evidence="2 3">
    <name type="scientific">Saccharomycodes ludwigii</name>
    <dbReference type="NCBI Taxonomy" id="36035"/>
    <lineage>
        <taxon>Eukaryota</taxon>
        <taxon>Fungi</taxon>
        <taxon>Dikarya</taxon>
        <taxon>Ascomycota</taxon>
        <taxon>Saccharomycotina</taxon>
        <taxon>Saccharomycetes</taxon>
        <taxon>Saccharomycodales</taxon>
        <taxon>Saccharomycodaceae</taxon>
        <taxon>Saccharomycodes</taxon>
    </lineage>
</organism>
<name>A0A376B4I8_9ASCO</name>
<dbReference type="GO" id="GO:0000329">
    <property type="term" value="C:fungal-type vacuole membrane"/>
    <property type="evidence" value="ECO:0007669"/>
    <property type="project" value="TreeGrafter"/>
</dbReference>
<dbReference type="AlphaFoldDB" id="A0A376B4I8"/>
<dbReference type="VEuPathDB" id="FungiDB:SCODWIG_01312"/>
<keyword evidence="3" id="KW-1185">Reference proteome</keyword>
<feature type="signal peptide" evidence="1">
    <location>
        <begin position="1"/>
        <end position="21"/>
    </location>
</feature>
<sequence>MISIRLITYLLLGLLVNTSISTKKLVGCNHIHHFSSKDKQEDSLSTVLNEIPEYVIKYAPIVHLYSEEKYLPCDVKTFVERFKLVYYSKSDNDVNTKVVLHDYGLDIKKDLKTNYKLFSTVGKNTTTLNIPSNEIFMEIDDFDADVTYPRFLLGNKPDSKGYIKNAPANLIVRKHTSNNSTDADEIIDAYWFFFYGFNLGAFVMGQGPWGNHIGDWEHCIIRFVNGTPQSIWLSAHAGGSGYRFEAIEKKEYYYNSKNNEHGEEIVKYERPVIFSAKGTHANYASVGQHAHDVPLFFSALSDFTDRGYMWDPALNFYGYLVEKQENSSNIEIFKPFRKRELLELGVDWLQYQGHWGNKRLPMSDSRQKLCPFQWRYIDGPTGPTGKNLFRDKVCQNYKFWNFWHGCPLRRSIKRGQGLDAERNDLVGDNCGIALYRIRPKWLRCLIRFLTWRGCFCFVMDFFTG</sequence>
<dbReference type="PANTHER" id="PTHR48220:SF1">
    <property type="entry name" value="VACUOLAR PROTEIN SORTING-ASSOCIATED PROTEIN 62-RELATED"/>
    <property type="match status" value="1"/>
</dbReference>
<gene>
    <name evidence="2" type="ORF">SCODWIG_01312</name>
</gene>
<keyword evidence="1" id="KW-0732">Signal</keyword>
<evidence type="ECO:0000313" key="2">
    <source>
        <dbReference type="EMBL" id="SSD59551.1"/>
    </source>
</evidence>
<dbReference type="Proteomes" id="UP000262825">
    <property type="component" value="Unassembled WGS sequence"/>
</dbReference>
<dbReference type="InterPro" id="IPR053102">
    <property type="entry name" value="VPS_Associated"/>
</dbReference>
<accession>A0A376B4I8</accession>
<evidence type="ECO:0000256" key="1">
    <source>
        <dbReference type="SAM" id="SignalP"/>
    </source>
</evidence>